<keyword evidence="2" id="KW-0472">Membrane</keyword>
<comment type="caution">
    <text evidence="5">The sequence shown here is derived from an EMBL/GenBank/DDBJ whole genome shotgun (WGS) entry which is preliminary data.</text>
</comment>
<evidence type="ECO:0000259" key="4">
    <source>
        <dbReference type="Pfam" id="PF14905"/>
    </source>
</evidence>
<organism evidence="5">
    <name type="scientific">bioreactor metagenome</name>
    <dbReference type="NCBI Taxonomy" id="1076179"/>
    <lineage>
        <taxon>unclassified sequences</taxon>
        <taxon>metagenomes</taxon>
        <taxon>ecological metagenomes</taxon>
    </lineage>
</organism>
<accession>A0A645EUY5</accession>
<dbReference type="Pfam" id="PF14905">
    <property type="entry name" value="OMP_b-brl_3"/>
    <property type="match status" value="1"/>
</dbReference>
<reference evidence="5" key="1">
    <citation type="submission" date="2019-08" db="EMBL/GenBank/DDBJ databases">
        <authorList>
            <person name="Kucharzyk K."/>
            <person name="Murdoch R.W."/>
            <person name="Higgins S."/>
            <person name="Loffler F."/>
        </authorList>
    </citation>
    <scope>NUCLEOTIDE SEQUENCE</scope>
</reference>
<protein>
    <recommendedName>
        <fullName evidence="4">Outer membrane protein beta-barrel domain-containing protein</fullName>
    </recommendedName>
</protein>
<evidence type="ECO:0000256" key="1">
    <source>
        <dbReference type="ARBA" id="ARBA00004442"/>
    </source>
</evidence>
<name>A0A645EUY5_9ZZZZ</name>
<keyword evidence="3" id="KW-0998">Cell outer membrane</keyword>
<comment type="subcellular location">
    <subcellularLocation>
        <location evidence="1">Cell outer membrane</location>
    </subcellularLocation>
</comment>
<feature type="domain" description="Outer membrane protein beta-barrel" evidence="4">
    <location>
        <begin position="2"/>
        <end position="203"/>
    </location>
</feature>
<gene>
    <name evidence="5" type="ORF">SDC9_152292</name>
</gene>
<dbReference type="EMBL" id="VSSQ01050947">
    <property type="protein sequence ID" value="MPN05042.1"/>
    <property type="molecule type" value="Genomic_DNA"/>
</dbReference>
<dbReference type="AlphaFoldDB" id="A0A645EUY5"/>
<sequence length="227" mass="25842">MGNPELKPEFTDSFEFNYRTTISKVTISTQSYLRNTTNMFQALRLMTEKGVMIHKLANSDNQLSVGEEFGVDINVTKWLQLSTGANIYYYKLKTVVENQKIIKESASWDARMIANIQFKWGTRLQLLGYYRGASYDAMGKNDGFFISNIAVNQSLLKGKASIGINVRDVFNSFKMNYSTYGSSFDNLYKINVEGPLVMLNLTYNFNNFRQKNRGRSDDTSFKGGGAF</sequence>
<evidence type="ECO:0000256" key="3">
    <source>
        <dbReference type="ARBA" id="ARBA00023237"/>
    </source>
</evidence>
<dbReference type="Gene3D" id="2.40.170.20">
    <property type="entry name" value="TonB-dependent receptor, beta-barrel domain"/>
    <property type="match status" value="1"/>
</dbReference>
<evidence type="ECO:0000256" key="2">
    <source>
        <dbReference type="ARBA" id="ARBA00023136"/>
    </source>
</evidence>
<dbReference type="InterPro" id="IPR041700">
    <property type="entry name" value="OMP_b-brl_3"/>
</dbReference>
<dbReference type="InterPro" id="IPR036942">
    <property type="entry name" value="Beta-barrel_TonB_sf"/>
</dbReference>
<proteinExistence type="predicted"/>
<dbReference type="GO" id="GO:0009279">
    <property type="term" value="C:cell outer membrane"/>
    <property type="evidence" value="ECO:0007669"/>
    <property type="project" value="UniProtKB-SubCell"/>
</dbReference>
<dbReference type="SUPFAM" id="SSF56935">
    <property type="entry name" value="Porins"/>
    <property type="match status" value="1"/>
</dbReference>
<evidence type="ECO:0000313" key="5">
    <source>
        <dbReference type="EMBL" id="MPN05042.1"/>
    </source>
</evidence>